<dbReference type="SUPFAM" id="SSF55174">
    <property type="entry name" value="Alpha-L RNA-binding motif"/>
    <property type="match status" value="1"/>
</dbReference>
<dbReference type="InterPro" id="IPR006225">
    <property type="entry name" value="PsdUridine_synth_RluC/D"/>
</dbReference>
<evidence type="ECO:0000256" key="2">
    <source>
        <dbReference type="ARBA" id="ARBA00023235"/>
    </source>
</evidence>
<dbReference type="NCBIfam" id="TIGR00005">
    <property type="entry name" value="rluA_subfam"/>
    <property type="match status" value="1"/>
</dbReference>
<evidence type="ECO:0000256" key="3">
    <source>
        <dbReference type="PIRSR" id="PIRSR606225-1"/>
    </source>
</evidence>
<organism evidence="7 8">
    <name type="scientific">Candidatus Uhrbacteria bacterium GW2011_GWC2_41_11</name>
    <dbReference type="NCBI Taxonomy" id="1618985"/>
    <lineage>
        <taxon>Bacteria</taxon>
        <taxon>Candidatus Uhriibacteriota</taxon>
    </lineage>
</organism>
<keyword evidence="2 5" id="KW-0413">Isomerase</keyword>
<dbReference type="Gene3D" id="3.30.2350.10">
    <property type="entry name" value="Pseudouridine synthase"/>
    <property type="match status" value="1"/>
</dbReference>
<evidence type="ECO:0000256" key="5">
    <source>
        <dbReference type="RuleBase" id="RU362028"/>
    </source>
</evidence>
<dbReference type="InterPro" id="IPR006145">
    <property type="entry name" value="PsdUridine_synth_RsuA/RluA"/>
</dbReference>
<dbReference type="AlphaFoldDB" id="A0A0G0UEP5"/>
<comment type="function">
    <text evidence="5">Responsible for synthesis of pseudouridine from uracil.</text>
</comment>
<dbReference type="PANTHER" id="PTHR21600">
    <property type="entry name" value="MITOCHONDRIAL RNA PSEUDOURIDINE SYNTHASE"/>
    <property type="match status" value="1"/>
</dbReference>
<dbReference type="SUPFAM" id="SSF55120">
    <property type="entry name" value="Pseudouridine synthase"/>
    <property type="match status" value="1"/>
</dbReference>
<name>A0A0G0UEP5_9BACT</name>
<evidence type="ECO:0000313" key="7">
    <source>
        <dbReference type="EMBL" id="KKR87383.1"/>
    </source>
</evidence>
<dbReference type="InterPro" id="IPR036986">
    <property type="entry name" value="S4_RNA-bd_sf"/>
</dbReference>
<dbReference type="Gene3D" id="3.10.290.10">
    <property type="entry name" value="RNA-binding S4 domain"/>
    <property type="match status" value="1"/>
</dbReference>
<accession>A0A0G0UEP5</accession>
<evidence type="ECO:0000256" key="4">
    <source>
        <dbReference type="PROSITE-ProRule" id="PRU00182"/>
    </source>
</evidence>
<feature type="domain" description="RNA-binding S4" evidence="6">
    <location>
        <begin position="13"/>
        <end position="76"/>
    </location>
</feature>
<sequence>MQTWNIPETTTRKRLDLFLVGVLGHSRAQIQKIIKDGMIHINGEEIKKPHFFLSSGDKITYKKGVTEPSLPKETKKILTIVYEDKNVLVVNKPAGLLIHTAGGKEQTLVDLVLKHTPSIRTVGENPTRPGIVHRLDKLASGVIIVAKTQSAFDFLKMQFANRLVEKEYLVLVYGQLPKEAGTIRFPLSRSKKTGRMSANPEGTTGKEAVTHYRVVSRFKTATLVSVHIETGRTHQIRAHFKAIDHPVVGDPLYKKRTMRHIRPISLPRLFLHAHTLTISLPDEQRKTFTAPLPDELSQLLTTLPTPSLV</sequence>
<dbReference type="CDD" id="cd02869">
    <property type="entry name" value="PseudoU_synth_RluA_like"/>
    <property type="match status" value="1"/>
</dbReference>
<dbReference type="GO" id="GO:0003723">
    <property type="term" value="F:RNA binding"/>
    <property type="evidence" value="ECO:0007669"/>
    <property type="project" value="UniProtKB-KW"/>
</dbReference>
<dbReference type="Proteomes" id="UP000034616">
    <property type="component" value="Unassembled WGS sequence"/>
</dbReference>
<dbReference type="InterPro" id="IPR020103">
    <property type="entry name" value="PsdUridine_synth_cat_dom_sf"/>
</dbReference>
<feature type="active site" evidence="3">
    <location>
        <position position="136"/>
    </location>
</feature>
<keyword evidence="4" id="KW-0694">RNA-binding</keyword>
<dbReference type="GO" id="GO:0000455">
    <property type="term" value="P:enzyme-directed rRNA pseudouridine synthesis"/>
    <property type="evidence" value="ECO:0007669"/>
    <property type="project" value="UniProtKB-ARBA"/>
</dbReference>
<dbReference type="CDD" id="cd00165">
    <property type="entry name" value="S4"/>
    <property type="match status" value="1"/>
</dbReference>
<dbReference type="Pfam" id="PF01479">
    <property type="entry name" value="S4"/>
    <property type="match status" value="1"/>
</dbReference>
<proteinExistence type="inferred from homology"/>
<dbReference type="EC" id="5.4.99.-" evidence="5"/>
<reference evidence="7 8" key="1">
    <citation type="journal article" date="2015" name="Nature">
        <title>rRNA introns, odd ribosomes, and small enigmatic genomes across a large radiation of phyla.</title>
        <authorList>
            <person name="Brown C.T."/>
            <person name="Hug L.A."/>
            <person name="Thomas B.C."/>
            <person name="Sharon I."/>
            <person name="Castelle C.J."/>
            <person name="Singh A."/>
            <person name="Wilkins M.J."/>
            <person name="Williams K.H."/>
            <person name="Banfield J.F."/>
        </authorList>
    </citation>
    <scope>NUCLEOTIDE SEQUENCE [LARGE SCALE GENOMIC DNA]</scope>
</reference>
<gene>
    <name evidence="7" type="ORF">UU35_C0003G0009</name>
</gene>
<dbReference type="InterPro" id="IPR002942">
    <property type="entry name" value="S4_RNA-bd"/>
</dbReference>
<evidence type="ECO:0000256" key="1">
    <source>
        <dbReference type="ARBA" id="ARBA00010876"/>
    </source>
</evidence>
<dbReference type="EMBL" id="LCAH01000003">
    <property type="protein sequence ID" value="KKR87383.1"/>
    <property type="molecule type" value="Genomic_DNA"/>
</dbReference>
<dbReference type="PANTHER" id="PTHR21600:SF44">
    <property type="entry name" value="RIBOSOMAL LARGE SUBUNIT PSEUDOURIDINE SYNTHASE D"/>
    <property type="match status" value="1"/>
</dbReference>
<dbReference type="GO" id="GO:0120159">
    <property type="term" value="F:rRNA pseudouridine synthase activity"/>
    <property type="evidence" value="ECO:0007669"/>
    <property type="project" value="UniProtKB-ARBA"/>
</dbReference>
<dbReference type="PATRIC" id="fig|1618985.3.peg.301"/>
<dbReference type="PROSITE" id="PS50889">
    <property type="entry name" value="S4"/>
    <property type="match status" value="1"/>
</dbReference>
<evidence type="ECO:0000313" key="8">
    <source>
        <dbReference type="Proteomes" id="UP000034616"/>
    </source>
</evidence>
<dbReference type="InterPro" id="IPR050188">
    <property type="entry name" value="RluA_PseudoU_synthase"/>
</dbReference>
<evidence type="ECO:0000259" key="6">
    <source>
        <dbReference type="SMART" id="SM00363"/>
    </source>
</evidence>
<comment type="similarity">
    <text evidence="1 5">Belongs to the pseudouridine synthase RluA family.</text>
</comment>
<comment type="catalytic activity">
    <reaction evidence="5">
        <text>a uridine in RNA = a pseudouridine in RNA</text>
        <dbReference type="Rhea" id="RHEA:48348"/>
        <dbReference type="Rhea" id="RHEA-COMP:12068"/>
        <dbReference type="Rhea" id="RHEA-COMP:12069"/>
        <dbReference type="ChEBI" id="CHEBI:65314"/>
        <dbReference type="ChEBI" id="CHEBI:65315"/>
    </reaction>
</comment>
<dbReference type="SMART" id="SM00363">
    <property type="entry name" value="S4"/>
    <property type="match status" value="1"/>
</dbReference>
<protein>
    <recommendedName>
        <fullName evidence="5">Pseudouridine synthase</fullName>
        <ecNumber evidence="5">5.4.99.-</ecNumber>
    </recommendedName>
</protein>
<comment type="caution">
    <text evidence="7">The sequence shown here is derived from an EMBL/GenBank/DDBJ whole genome shotgun (WGS) entry which is preliminary data.</text>
</comment>
<dbReference type="Pfam" id="PF00849">
    <property type="entry name" value="PseudoU_synth_2"/>
    <property type="match status" value="1"/>
</dbReference>